<evidence type="ECO:0000256" key="2">
    <source>
        <dbReference type="ARBA" id="ARBA00022679"/>
    </source>
</evidence>
<evidence type="ECO:0000256" key="1">
    <source>
        <dbReference type="ARBA" id="ARBA00022527"/>
    </source>
</evidence>
<accession>A0ABR2IP35</accession>
<keyword evidence="4" id="KW-0418">Kinase</keyword>
<dbReference type="Gene3D" id="1.10.510.10">
    <property type="entry name" value="Transferase(Phosphotransferase) domain 1"/>
    <property type="match status" value="1"/>
</dbReference>
<dbReference type="InterPro" id="IPR008271">
    <property type="entry name" value="Ser/Thr_kinase_AS"/>
</dbReference>
<dbReference type="Proteomes" id="UP001470230">
    <property type="component" value="Unassembled WGS sequence"/>
</dbReference>
<keyword evidence="3 6" id="KW-0547">Nucleotide-binding</keyword>
<dbReference type="PROSITE" id="PS50011">
    <property type="entry name" value="PROTEIN_KINASE_DOM"/>
    <property type="match status" value="1"/>
</dbReference>
<feature type="binding site" evidence="6">
    <location>
        <position position="99"/>
    </location>
    <ligand>
        <name>ATP</name>
        <dbReference type="ChEBI" id="CHEBI:30616"/>
    </ligand>
</feature>
<evidence type="ECO:0000259" key="9">
    <source>
        <dbReference type="PROSITE" id="PS50011"/>
    </source>
</evidence>
<evidence type="ECO:0000256" key="7">
    <source>
        <dbReference type="RuleBase" id="RU000304"/>
    </source>
</evidence>
<dbReference type="PROSITE" id="PS00108">
    <property type="entry name" value="PROTEIN_KINASE_ST"/>
    <property type="match status" value="1"/>
</dbReference>
<keyword evidence="5 6" id="KW-0067">ATP-binding</keyword>
<organism evidence="10 11">
    <name type="scientific">Tritrichomonas musculus</name>
    <dbReference type="NCBI Taxonomy" id="1915356"/>
    <lineage>
        <taxon>Eukaryota</taxon>
        <taxon>Metamonada</taxon>
        <taxon>Parabasalia</taxon>
        <taxon>Tritrichomonadida</taxon>
        <taxon>Tritrichomonadidae</taxon>
        <taxon>Tritrichomonas</taxon>
    </lineage>
</organism>
<dbReference type="Pfam" id="PF00069">
    <property type="entry name" value="Pkinase"/>
    <property type="match status" value="1"/>
</dbReference>
<dbReference type="InterPro" id="IPR011009">
    <property type="entry name" value="Kinase-like_dom_sf"/>
</dbReference>
<dbReference type="PANTHER" id="PTHR24345:SF0">
    <property type="entry name" value="CELL CYCLE SERINE_THREONINE-PROTEIN KINASE CDC5_MSD2"/>
    <property type="match status" value="1"/>
</dbReference>
<keyword evidence="2" id="KW-0808">Transferase</keyword>
<feature type="transmembrane region" description="Helical" evidence="8">
    <location>
        <begin position="259"/>
        <end position="278"/>
    </location>
</feature>
<dbReference type="SUPFAM" id="SSF56112">
    <property type="entry name" value="Protein kinase-like (PK-like)"/>
    <property type="match status" value="1"/>
</dbReference>
<keyword evidence="1 7" id="KW-0723">Serine/threonine-protein kinase</keyword>
<sequence>MGCLFSGPLQKTNGNQISSNYSNYSQNGAFSPNAYNQNEEQGENNENAQKFFSFSEFIQQNTKPMIFEYLFYKDEIGKGAMSRVYLCTNTENSESCAAKVYNQSLLNRQNLGNEEPPILAVKREIEIMTSLSHRYILPIIEVIDDSCTNSLIIVLPFAPEGTLQSYVDRKKPDEKTFQICFFELAESLRYAHENNVVHRDLKPDNLLVFSDTLFKLSDFSVSTRVSGDDEQLSDTRGSPAFLSPEECATKSFFPKPADVWAYGVTLFGCIFGFLPFNLDKAQGKSVANTIFAVAQLLNTEELVVPEDKGFSPHLSELLKQILQKEPSKRPTFEEIVKSPWFEGLEEIDNANEEEFQRKFAELMKEEEEEEAEDPQGE</sequence>
<evidence type="ECO:0000256" key="5">
    <source>
        <dbReference type="ARBA" id="ARBA00022840"/>
    </source>
</evidence>
<comment type="similarity">
    <text evidence="7">Belongs to the protein kinase superfamily.</text>
</comment>
<dbReference type="InterPro" id="IPR000719">
    <property type="entry name" value="Prot_kinase_dom"/>
</dbReference>
<comment type="caution">
    <text evidence="10">The sequence shown here is derived from an EMBL/GenBank/DDBJ whole genome shotgun (WGS) entry which is preliminary data.</text>
</comment>
<keyword evidence="11" id="KW-1185">Reference proteome</keyword>
<dbReference type="EMBL" id="JAPFFF010000015">
    <property type="protein sequence ID" value="KAK8866674.1"/>
    <property type="molecule type" value="Genomic_DNA"/>
</dbReference>
<feature type="domain" description="Protein kinase" evidence="9">
    <location>
        <begin position="70"/>
        <end position="341"/>
    </location>
</feature>
<dbReference type="InterPro" id="IPR017441">
    <property type="entry name" value="Protein_kinase_ATP_BS"/>
</dbReference>
<evidence type="ECO:0000256" key="4">
    <source>
        <dbReference type="ARBA" id="ARBA00022777"/>
    </source>
</evidence>
<evidence type="ECO:0000256" key="6">
    <source>
        <dbReference type="PROSITE-ProRule" id="PRU10141"/>
    </source>
</evidence>
<gene>
    <name evidence="10" type="ORF">M9Y10_009640</name>
</gene>
<reference evidence="10 11" key="1">
    <citation type="submission" date="2024-04" db="EMBL/GenBank/DDBJ databases">
        <title>Tritrichomonas musculus Genome.</title>
        <authorList>
            <person name="Alves-Ferreira E."/>
            <person name="Grigg M."/>
            <person name="Lorenzi H."/>
            <person name="Galac M."/>
        </authorList>
    </citation>
    <scope>NUCLEOTIDE SEQUENCE [LARGE SCALE GENOMIC DNA]</scope>
    <source>
        <strain evidence="10 11">EAF2021</strain>
    </source>
</reference>
<protein>
    <recommendedName>
        <fullName evidence="9">Protein kinase domain-containing protein</fullName>
    </recommendedName>
</protein>
<keyword evidence="8" id="KW-1133">Transmembrane helix</keyword>
<keyword evidence="8" id="KW-0472">Membrane</keyword>
<keyword evidence="8" id="KW-0812">Transmembrane</keyword>
<proteinExistence type="inferred from homology"/>
<evidence type="ECO:0000256" key="3">
    <source>
        <dbReference type="ARBA" id="ARBA00022741"/>
    </source>
</evidence>
<dbReference type="SMART" id="SM00220">
    <property type="entry name" value="S_TKc"/>
    <property type="match status" value="1"/>
</dbReference>
<evidence type="ECO:0000313" key="10">
    <source>
        <dbReference type="EMBL" id="KAK8866674.1"/>
    </source>
</evidence>
<evidence type="ECO:0000256" key="8">
    <source>
        <dbReference type="SAM" id="Phobius"/>
    </source>
</evidence>
<dbReference type="PANTHER" id="PTHR24345">
    <property type="entry name" value="SERINE/THREONINE-PROTEIN KINASE PLK"/>
    <property type="match status" value="1"/>
</dbReference>
<name>A0ABR2IP35_9EUKA</name>
<dbReference type="PROSITE" id="PS00107">
    <property type="entry name" value="PROTEIN_KINASE_ATP"/>
    <property type="match status" value="1"/>
</dbReference>
<evidence type="ECO:0000313" key="11">
    <source>
        <dbReference type="Proteomes" id="UP001470230"/>
    </source>
</evidence>